<evidence type="ECO:0008006" key="4">
    <source>
        <dbReference type="Google" id="ProtNLM"/>
    </source>
</evidence>
<protein>
    <recommendedName>
        <fullName evidence="4">Reverse transcriptase domain-containing protein</fullName>
    </recommendedName>
</protein>
<dbReference type="KEGG" id="aqu:109583527"/>
<dbReference type="EnsemblMetazoa" id="XM_019998914.1">
    <property type="protein sequence ID" value="XP_019854473.1"/>
    <property type="gene ID" value="LOC109583527"/>
</dbReference>
<reference evidence="3" key="1">
    <citation type="journal article" date="2010" name="Nature">
        <title>The Amphimedon queenslandica genome and the evolution of animal complexity.</title>
        <authorList>
            <person name="Srivastava M."/>
            <person name="Simakov O."/>
            <person name="Chapman J."/>
            <person name="Fahey B."/>
            <person name="Gauthier M.E."/>
            <person name="Mitros T."/>
            <person name="Richards G.S."/>
            <person name="Conaco C."/>
            <person name="Dacre M."/>
            <person name="Hellsten U."/>
            <person name="Larroux C."/>
            <person name="Putnam N.H."/>
            <person name="Stanke M."/>
            <person name="Adamska M."/>
            <person name="Darling A."/>
            <person name="Degnan S.M."/>
            <person name="Oakley T.H."/>
            <person name="Plachetzki D.C."/>
            <person name="Zhai Y."/>
            <person name="Adamski M."/>
            <person name="Calcino A."/>
            <person name="Cummins S.F."/>
            <person name="Goodstein D.M."/>
            <person name="Harris C."/>
            <person name="Jackson D.J."/>
            <person name="Leys S.P."/>
            <person name="Shu S."/>
            <person name="Woodcroft B.J."/>
            <person name="Vervoort M."/>
            <person name="Kosik K.S."/>
            <person name="Manning G."/>
            <person name="Degnan B.M."/>
            <person name="Rokhsar D.S."/>
        </authorList>
    </citation>
    <scope>NUCLEOTIDE SEQUENCE [LARGE SCALE GENOMIC DNA]</scope>
</reference>
<proteinExistence type="predicted"/>
<feature type="compositionally biased region" description="Basic and acidic residues" evidence="1">
    <location>
        <begin position="76"/>
        <end position="91"/>
    </location>
</feature>
<reference evidence="2" key="2">
    <citation type="submission" date="2024-06" db="UniProtKB">
        <authorList>
            <consortium name="EnsemblMetazoa"/>
        </authorList>
    </citation>
    <scope>IDENTIFICATION</scope>
</reference>
<name>A0AAN0JCN8_AMPQE</name>
<accession>A0AAN0JCN8</accession>
<evidence type="ECO:0000313" key="2">
    <source>
        <dbReference type="EnsemblMetazoa" id="XP_019854473.1"/>
    </source>
</evidence>
<feature type="region of interest" description="Disordered" evidence="1">
    <location>
        <begin position="76"/>
        <end position="109"/>
    </location>
</feature>
<sequence length="431" mass="48699">MEVWKRLVSDRLVELAIDIDAQELLSDPDGTVGRMCPQCCKALVRFQELEKSTKERISNAIEVIMHDDRWAHLQSNGEHDITNNSGMDHDFSCSTPSRSNKRSTSQVESPDISIVVSNAKRRKVYKVTPSRKDAVNAYARKSKRKIATECLADKKSRQYTLSSISRTIETEVKRMSSVNSILCSQSPDHLKFFHWDMIYNELQSKAPVLLQFLVSATNTKTKRKNRIAVICTCAAIILKYRYRNLNLLQKVLSLILYSSHCSKKLGVGVSNGAKSLIHLIKFLLSNPSVPHLIQCCLLDFSNSFNIIDRSTLFREVRYRFPSLSPWLECYYGAQPNLHFGEYTLLSCAGVQQGDFLGPLAFSILFHPIIERVQCEVPGLLLNAWYLDDGILTGPPAYLLSALNIIEDMCPPCGLYLNHSKSPLPSLWGGFF</sequence>
<dbReference type="PANTHER" id="PTHR48462">
    <property type="entry name" value="PROTEIN, PUTATIVE-RELATED"/>
    <property type="match status" value="1"/>
</dbReference>
<feature type="compositionally biased region" description="Polar residues" evidence="1">
    <location>
        <begin position="92"/>
        <end position="108"/>
    </location>
</feature>
<dbReference type="GeneID" id="109583527"/>
<keyword evidence="3" id="KW-1185">Reference proteome</keyword>
<dbReference type="PANTHER" id="PTHR48462:SF1">
    <property type="entry name" value="PROTEIN, PUTATIVE-RELATED"/>
    <property type="match status" value="1"/>
</dbReference>
<evidence type="ECO:0000256" key="1">
    <source>
        <dbReference type="SAM" id="MobiDB-lite"/>
    </source>
</evidence>
<evidence type="ECO:0000313" key="3">
    <source>
        <dbReference type="Proteomes" id="UP000007879"/>
    </source>
</evidence>
<dbReference type="AlphaFoldDB" id="A0AAN0JCN8"/>
<dbReference type="Proteomes" id="UP000007879">
    <property type="component" value="Unassembled WGS sequence"/>
</dbReference>
<dbReference type="RefSeq" id="XP_019854473.1">
    <property type="nucleotide sequence ID" value="XM_019998914.1"/>
</dbReference>
<organism evidence="2 3">
    <name type="scientific">Amphimedon queenslandica</name>
    <name type="common">Sponge</name>
    <dbReference type="NCBI Taxonomy" id="400682"/>
    <lineage>
        <taxon>Eukaryota</taxon>
        <taxon>Metazoa</taxon>
        <taxon>Porifera</taxon>
        <taxon>Demospongiae</taxon>
        <taxon>Heteroscleromorpha</taxon>
        <taxon>Haplosclerida</taxon>
        <taxon>Niphatidae</taxon>
        <taxon>Amphimedon</taxon>
    </lineage>
</organism>